<dbReference type="EMBL" id="ML976995">
    <property type="protein sequence ID" value="KAF1955368.1"/>
    <property type="molecule type" value="Genomic_DNA"/>
</dbReference>
<feature type="domain" description="Zn(2)-C6 fungal-type" evidence="4">
    <location>
        <begin position="12"/>
        <end position="42"/>
    </location>
</feature>
<dbReference type="Gene3D" id="4.10.240.10">
    <property type="entry name" value="Zn(2)-C6 fungal-type DNA-binding domain"/>
    <property type="match status" value="1"/>
</dbReference>
<dbReference type="Pfam" id="PF11951">
    <property type="entry name" value="Fungal_trans_2"/>
    <property type="match status" value="1"/>
</dbReference>
<dbReference type="PROSITE" id="PS00463">
    <property type="entry name" value="ZN2_CY6_FUNGAL_1"/>
    <property type="match status" value="1"/>
</dbReference>
<dbReference type="SUPFAM" id="SSF57701">
    <property type="entry name" value="Zn2/Cys6 DNA-binding domain"/>
    <property type="match status" value="1"/>
</dbReference>
<proteinExistence type="predicted"/>
<dbReference type="PANTHER" id="PTHR37534:SF20">
    <property type="entry name" value="PRO1A C6 ZINK-FINGER PROTEIN"/>
    <property type="match status" value="1"/>
</dbReference>
<dbReference type="GO" id="GO:0000981">
    <property type="term" value="F:DNA-binding transcription factor activity, RNA polymerase II-specific"/>
    <property type="evidence" value="ECO:0007669"/>
    <property type="project" value="InterPro"/>
</dbReference>
<dbReference type="GO" id="GO:0008270">
    <property type="term" value="F:zinc ion binding"/>
    <property type="evidence" value="ECO:0007669"/>
    <property type="project" value="InterPro"/>
</dbReference>
<accession>A0A6A5TSI8</accession>
<evidence type="ECO:0000256" key="2">
    <source>
        <dbReference type="ARBA" id="ARBA00023242"/>
    </source>
</evidence>
<evidence type="ECO:0000313" key="6">
    <source>
        <dbReference type="Proteomes" id="UP000800035"/>
    </source>
</evidence>
<feature type="compositionally biased region" description="Basic and acidic residues" evidence="3">
    <location>
        <begin position="76"/>
        <end position="87"/>
    </location>
</feature>
<dbReference type="Pfam" id="PF00172">
    <property type="entry name" value="Zn_clus"/>
    <property type="match status" value="1"/>
</dbReference>
<dbReference type="InterPro" id="IPR001138">
    <property type="entry name" value="Zn2Cys6_DnaBD"/>
</dbReference>
<keyword evidence="6" id="KW-1185">Reference proteome</keyword>
<dbReference type="SMART" id="SM00066">
    <property type="entry name" value="GAL4"/>
    <property type="match status" value="1"/>
</dbReference>
<keyword evidence="2" id="KW-0539">Nucleus</keyword>
<dbReference type="CDD" id="cd00067">
    <property type="entry name" value="GAL4"/>
    <property type="match status" value="1"/>
</dbReference>
<dbReference type="InterPro" id="IPR021858">
    <property type="entry name" value="Fun_TF"/>
</dbReference>
<feature type="region of interest" description="Disordered" evidence="3">
    <location>
        <begin position="67"/>
        <end position="87"/>
    </location>
</feature>
<comment type="subcellular location">
    <subcellularLocation>
        <location evidence="1">Nucleus</location>
    </subcellularLocation>
</comment>
<dbReference type="AlphaFoldDB" id="A0A6A5TSI8"/>
<dbReference type="Proteomes" id="UP000800035">
    <property type="component" value="Unassembled WGS sequence"/>
</dbReference>
<gene>
    <name evidence="5" type="ORF">CC80DRAFT_474812</name>
</gene>
<dbReference type="InterPro" id="IPR036864">
    <property type="entry name" value="Zn2-C6_fun-type_DNA-bd_sf"/>
</dbReference>
<evidence type="ECO:0000313" key="5">
    <source>
        <dbReference type="EMBL" id="KAF1955368.1"/>
    </source>
</evidence>
<dbReference type="GO" id="GO:0005634">
    <property type="term" value="C:nucleus"/>
    <property type="evidence" value="ECO:0007669"/>
    <property type="project" value="UniProtKB-SubCell"/>
</dbReference>
<evidence type="ECO:0000259" key="4">
    <source>
        <dbReference type="PROSITE" id="PS50048"/>
    </source>
</evidence>
<organism evidence="5 6">
    <name type="scientific">Byssothecium circinans</name>
    <dbReference type="NCBI Taxonomy" id="147558"/>
    <lineage>
        <taxon>Eukaryota</taxon>
        <taxon>Fungi</taxon>
        <taxon>Dikarya</taxon>
        <taxon>Ascomycota</taxon>
        <taxon>Pezizomycotina</taxon>
        <taxon>Dothideomycetes</taxon>
        <taxon>Pleosporomycetidae</taxon>
        <taxon>Pleosporales</taxon>
        <taxon>Massarineae</taxon>
        <taxon>Massarinaceae</taxon>
        <taxon>Byssothecium</taxon>
    </lineage>
</organism>
<protein>
    <recommendedName>
        <fullName evidence="4">Zn(2)-C6 fungal-type domain-containing protein</fullName>
    </recommendedName>
</protein>
<name>A0A6A5TSI8_9PLEO</name>
<sequence length="612" mass="68029">MSPSRSHRRTGGCWTCKLRRKKCDELQPVCGNCDSLGIACNYGLKPPWMDGGEQQRQKTESIKDEIKKNAAHRREKASTSEVTHDTASTHHFKIISDIVVSNDEDRRHQVNVIPDNPVPSESAEISMPGDWTFTPDCTPGAPRHGSTPLSLLPYALLPQNTQQHDCPDGTNQPSGLERDFIIKYLDFIFPSLFPFYRPTLFETGRSWLLHLLGKSKIAYHSTVSLSCYLFTMALTDVDSGGDEEHTECKALRWEEIEQHTNKCFESIRMEMLALDLLSTNNTPATKLEKVTIMESVVQVLIFEIALGRAAPWNSHLPPAYALFEKIMASFPGQPSYQDQGQSNFASILLGIGPPLWTRPGYGNRIWSPEQTGFRFCAGLLIFIDVVASTALQQTPRLLPYHKDVFAPTDDGTSIVSEAEVRLSGIVGCRNWVIRSIAQTSALNSWKREQINANSLSVMELVNRASVLASELSDNIRPPLNIFSDPSTSSVPTLIWAHAAQLYLVVTVSGWQLSNTEIRANVAQIIKLLQTVLAHQLRALAWPICVAGCLALKSEEAAFVALFSNQAKVYTAGALNDVRQILDQVWQRRPTTHTGNWDFASCFSILGAPILLV</sequence>
<dbReference type="PANTHER" id="PTHR37534">
    <property type="entry name" value="TRANSCRIPTIONAL ACTIVATOR PROTEIN UGA3"/>
    <property type="match status" value="1"/>
</dbReference>
<reference evidence="5" key="1">
    <citation type="journal article" date="2020" name="Stud. Mycol.">
        <title>101 Dothideomycetes genomes: a test case for predicting lifestyles and emergence of pathogens.</title>
        <authorList>
            <person name="Haridas S."/>
            <person name="Albert R."/>
            <person name="Binder M."/>
            <person name="Bloem J."/>
            <person name="Labutti K."/>
            <person name="Salamov A."/>
            <person name="Andreopoulos B."/>
            <person name="Baker S."/>
            <person name="Barry K."/>
            <person name="Bills G."/>
            <person name="Bluhm B."/>
            <person name="Cannon C."/>
            <person name="Castanera R."/>
            <person name="Culley D."/>
            <person name="Daum C."/>
            <person name="Ezra D."/>
            <person name="Gonzalez J."/>
            <person name="Henrissat B."/>
            <person name="Kuo A."/>
            <person name="Liang C."/>
            <person name="Lipzen A."/>
            <person name="Lutzoni F."/>
            <person name="Magnuson J."/>
            <person name="Mondo S."/>
            <person name="Nolan M."/>
            <person name="Ohm R."/>
            <person name="Pangilinan J."/>
            <person name="Park H.-J."/>
            <person name="Ramirez L."/>
            <person name="Alfaro M."/>
            <person name="Sun H."/>
            <person name="Tritt A."/>
            <person name="Yoshinaga Y."/>
            <person name="Zwiers L.-H."/>
            <person name="Turgeon B."/>
            <person name="Goodwin S."/>
            <person name="Spatafora J."/>
            <person name="Crous P."/>
            <person name="Grigoriev I."/>
        </authorList>
    </citation>
    <scope>NUCLEOTIDE SEQUENCE</scope>
    <source>
        <strain evidence="5">CBS 675.92</strain>
    </source>
</reference>
<evidence type="ECO:0000256" key="3">
    <source>
        <dbReference type="SAM" id="MobiDB-lite"/>
    </source>
</evidence>
<dbReference type="OrthoDB" id="5213892at2759"/>
<evidence type="ECO:0000256" key="1">
    <source>
        <dbReference type="ARBA" id="ARBA00004123"/>
    </source>
</evidence>
<dbReference type="PROSITE" id="PS50048">
    <property type="entry name" value="ZN2_CY6_FUNGAL_2"/>
    <property type="match status" value="1"/>
</dbReference>